<sequence length="477" mass="52530">MKNIFGVESSSAILELLDKQGQIDPDKRIDAYIKKIHEQDDTARLVAKAKADNMDGDIKNLRSAWEEVGITLYDAVNEPLRAIFQKATDIMRTIGEWAKANPELTKKLSLIAIGLGVVLTAFGGLTLALAALLGPLAIVRLSLSVLGIKGAGSILGLGKAFTAVGKVLSWLKVLMMTHPILVIISLIAIGAYLIWKNWDKLGPWFKKLWDSIALWVSTAWQSIKQKILNKWEEIKLSIATKWDAIKKYIADKWTEIVEDTKKLPEKFKKFGTDIIEKLIAGIKAKWKEFKQSVSEMGTQFKDAITPEFMKEQKKNPHVQQALESYRNASGGNPFANFAGAHDSGGYIPAGKWGLVGEVGPELINGPAQVTSRRQTAALATMAAAALSMGSLSPAAAQQAPLHPYSLPAAQYHSAGVTVINHPPQNHDRPAYSIQIYPTPAQSPQDIARMVAQELDRRERQQRARARSQFSDSEDIYS</sequence>
<dbReference type="Gene3D" id="1.20.120.20">
    <property type="entry name" value="Apolipoprotein"/>
    <property type="match status" value="1"/>
</dbReference>
<protein>
    <submittedName>
        <fullName evidence="4 5">Phage tail tape measure protein</fullName>
    </submittedName>
</protein>
<dbReference type="EMBL" id="NITY01000038">
    <property type="protein sequence ID" value="PHM35624.1"/>
    <property type="molecule type" value="Genomic_DNA"/>
</dbReference>
<gene>
    <name evidence="5" type="ORF">SAMN05421680_1497</name>
    <name evidence="4" type="ORF">Xmau_04482</name>
</gene>
<dbReference type="Proteomes" id="UP000198919">
    <property type="component" value="Unassembled WGS sequence"/>
</dbReference>
<name>A0A1I3YBQ8_9GAMM</name>
<dbReference type="InterPro" id="IPR010090">
    <property type="entry name" value="Phage_tape_meas"/>
</dbReference>
<evidence type="ECO:0000256" key="2">
    <source>
        <dbReference type="SAM" id="MobiDB-lite"/>
    </source>
</evidence>
<feature type="transmembrane region" description="Helical" evidence="3">
    <location>
        <begin position="108"/>
        <end position="132"/>
    </location>
</feature>
<dbReference type="Proteomes" id="UP000224607">
    <property type="component" value="Unassembled WGS sequence"/>
</dbReference>
<dbReference type="AlphaFoldDB" id="A0A1I3YBQ8"/>
<evidence type="ECO:0000313" key="4">
    <source>
        <dbReference type="EMBL" id="PHM35624.1"/>
    </source>
</evidence>
<proteinExistence type="predicted"/>
<evidence type="ECO:0000313" key="7">
    <source>
        <dbReference type="Proteomes" id="UP000224607"/>
    </source>
</evidence>
<dbReference type="NCBIfam" id="TIGR01760">
    <property type="entry name" value="tape_meas_TP901"/>
    <property type="match status" value="1"/>
</dbReference>
<feature type="transmembrane region" description="Helical" evidence="3">
    <location>
        <begin position="173"/>
        <end position="195"/>
    </location>
</feature>
<feature type="transmembrane region" description="Helical" evidence="3">
    <location>
        <begin position="138"/>
        <end position="161"/>
    </location>
</feature>
<evidence type="ECO:0000256" key="1">
    <source>
        <dbReference type="ARBA" id="ARBA00022612"/>
    </source>
</evidence>
<dbReference type="PANTHER" id="PTHR37813">
    <property type="entry name" value="FELS-2 PROPHAGE PROTEIN"/>
    <property type="match status" value="1"/>
</dbReference>
<evidence type="ECO:0000313" key="6">
    <source>
        <dbReference type="Proteomes" id="UP000198919"/>
    </source>
</evidence>
<reference evidence="6" key="1">
    <citation type="submission" date="2016-10" db="EMBL/GenBank/DDBJ databases">
        <authorList>
            <person name="Varghese N."/>
            <person name="Submissions S."/>
        </authorList>
    </citation>
    <scope>NUCLEOTIDE SEQUENCE [LARGE SCALE GENOMIC DNA]</scope>
    <source>
        <strain evidence="6">DSM 17908</strain>
    </source>
</reference>
<dbReference type="SUPFAM" id="SSF58113">
    <property type="entry name" value="Apolipoprotein A-I"/>
    <property type="match status" value="1"/>
</dbReference>
<dbReference type="EMBL" id="FORG01000049">
    <property type="protein sequence ID" value="SFK29242.1"/>
    <property type="molecule type" value="Genomic_DNA"/>
</dbReference>
<keyword evidence="3" id="KW-0812">Transmembrane</keyword>
<accession>A0A1I3YBQ8</accession>
<organism evidence="5 6">
    <name type="scientific">Xenorhabdus mauleonii</name>
    <dbReference type="NCBI Taxonomy" id="351675"/>
    <lineage>
        <taxon>Bacteria</taxon>
        <taxon>Pseudomonadati</taxon>
        <taxon>Pseudomonadota</taxon>
        <taxon>Gammaproteobacteria</taxon>
        <taxon>Enterobacterales</taxon>
        <taxon>Morganellaceae</taxon>
        <taxon>Xenorhabdus</taxon>
    </lineage>
</organism>
<evidence type="ECO:0000256" key="3">
    <source>
        <dbReference type="SAM" id="Phobius"/>
    </source>
</evidence>
<reference evidence="4 7" key="3">
    <citation type="journal article" date="2017" name="Nat. Microbiol.">
        <title>Natural product diversity associated with the nematode symbionts Photorhabdus and Xenorhabdus.</title>
        <authorList>
            <person name="Tobias N.J."/>
            <person name="Wolff H."/>
            <person name="Djahanschiri B."/>
            <person name="Grundmann F."/>
            <person name="Kronenwerth M."/>
            <person name="Shi Y.M."/>
            <person name="Simonyi S."/>
            <person name="Grun P."/>
            <person name="Shapiro-Ilan D."/>
            <person name="Pidot S.J."/>
            <person name="Stinear T.P."/>
            <person name="Ebersberger I."/>
            <person name="Bode H.B."/>
        </authorList>
    </citation>
    <scope>NUCLEOTIDE SEQUENCE [LARGE SCALE GENOMIC DNA]</scope>
    <source>
        <strain evidence="4 7">DSM 17908</strain>
    </source>
</reference>
<keyword evidence="3" id="KW-0472">Membrane</keyword>
<keyword evidence="7" id="KW-1185">Reference proteome</keyword>
<dbReference type="STRING" id="351675.SAMN05421680_1497"/>
<feature type="region of interest" description="Disordered" evidence="2">
    <location>
        <begin position="454"/>
        <end position="477"/>
    </location>
</feature>
<reference evidence="5" key="2">
    <citation type="submission" date="2016-10" db="EMBL/GenBank/DDBJ databases">
        <authorList>
            <person name="de Groot N.N."/>
        </authorList>
    </citation>
    <scope>NUCLEOTIDE SEQUENCE [LARGE SCALE GENOMIC DNA]</scope>
    <source>
        <strain evidence="5">DSM 17908</strain>
    </source>
</reference>
<evidence type="ECO:0000313" key="5">
    <source>
        <dbReference type="EMBL" id="SFK29242.1"/>
    </source>
</evidence>
<dbReference type="PANTHER" id="PTHR37813:SF1">
    <property type="entry name" value="FELS-2 PROPHAGE PROTEIN"/>
    <property type="match status" value="1"/>
</dbReference>
<keyword evidence="3" id="KW-1133">Transmembrane helix</keyword>
<keyword evidence="1" id="KW-1188">Viral release from host cell</keyword>